<organism evidence="1 2">
    <name type="scientific">Comamonas testosteroni TK102</name>
    <dbReference type="NCBI Taxonomy" id="1392005"/>
    <lineage>
        <taxon>Bacteria</taxon>
        <taxon>Pseudomonadati</taxon>
        <taxon>Pseudomonadota</taxon>
        <taxon>Betaproteobacteria</taxon>
        <taxon>Burkholderiales</taxon>
        <taxon>Comamonadaceae</taxon>
        <taxon>Comamonas</taxon>
    </lineage>
</organism>
<accession>A0A076PRE6</accession>
<reference evidence="1 2" key="1">
    <citation type="journal article" date="2014" name="Genome Announc.">
        <title>Complete Genome Sequence of Polychlorinated Biphenyl Degrader Comamonas testosteroni TK102 (NBRC 109938).</title>
        <authorList>
            <person name="Fukuda K."/>
            <person name="Hosoyama A."/>
            <person name="Tsuchikane K."/>
            <person name="Ohji S."/>
            <person name="Yamazoe A."/>
            <person name="Fujita N."/>
            <person name="Shintani M."/>
            <person name="Kimbara K."/>
        </authorList>
    </citation>
    <scope>NUCLEOTIDE SEQUENCE [LARGE SCALE GENOMIC DNA]</scope>
    <source>
        <strain evidence="1">TK102</strain>
    </source>
</reference>
<dbReference type="Pfam" id="PF11066">
    <property type="entry name" value="DUF2867"/>
    <property type="match status" value="1"/>
</dbReference>
<dbReference type="AlphaFoldDB" id="A0A076PRE6"/>
<dbReference type="Proteomes" id="UP000028782">
    <property type="component" value="Chromosome"/>
</dbReference>
<evidence type="ECO:0000313" key="2">
    <source>
        <dbReference type="Proteomes" id="UP000028782"/>
    </source>
</evidence>
<sequence length="178" mass="19095">MNHHPVESAVPPGSRIAERLAGASFHDSWSIASDATALSALDHFLLAARKTPRWIEACMRARNLAGGLVGLKDLGSLSALTPGKTAASYRLGDRVGIFTVFENTFDEALIGDDDKHLSVVLSIHRQNDISSREAIITVTTVVHVKNTLGRLYMLPVKPMHRLIAPAVLSSLGGQTHAA</sequence>
<gene>
    <name evidence="1" type="ORF">O987_26665</name>
</gene>
<protein>
    <recommendedName>
        <fullName evidence="3">DUF2867 domain-containing protein</fullName>
    </recommendedName>
</protein>
<dbReference type="EMBL" id="CP006704">
    <property type="protein sequence ID" value="AIJ49399.1"/>
    <property type="molecule type" value="Genomic_DNA"/>
</dbReference>
<evidence type="ECO:0000313" key="1">
    <source>
        <dbReference type="EMBL" id="AIJ49399.1"/>
    </source>
</evidence>
<dbReference type="RefSeq" id="WP_003060686.1">
    <property type="nucleotide sequence ID" value="NZ_CP006704.1"/>
</dbReference>
<dbReference type="InterPro" id="IPR021295">
    <property type="entry name" value="DUF2867"/>
</dbReference>
<name>A0A076PRE6_COMTE</name>
<evidence type="ECO:0008006" key="3">
    <source>
        <dbReference type="Google" id="ProtNLM"/>
    </source>
</evidence>
<proteinExistence type="predicted"/>
<dbReference type="KEGG" id="ctes:O987_26665"/>
<dbReference type="HOGENOM" id="CLU_116730_2_0_4"/>